<dbReference type="GO" id="GO:0005886">
    <property type="term" value="C:plasma membrane"/>
    <property type="evidence" value="ECO:0007669"/>
    <property type="project" value="UniProtKB-SubCell"/>
</dbReference>
<keyword evidence="8" id="KW-1185">Reference proteome</keyword>
<dbReference type="EMBL" id="QREG01000002">
    <property type="protein sequence ID" value="REE02081.1"/>
    <property type="molecule type" value="Genomic_DNA"/>
</dbReference>
<name>A0A3D9L6U8_MARFU</name>
<feature type="transmembrane region" description="Helical" evidence="6">
    <location>
        <begin position="98"/>
        <end position="123"/>
    </location>
</feature>
<keyword evidence="4 6" id="KW-1133">Transmembrane helix</keyword>
<sequence>MKHSYRSILLLVRKAITKYIKDDPIRLSGTTAFFMLLAVAPIVIIMTNMAGMLIDQNLVTEKVLAQTEAMIGPQGREYIQMLIESSGKSKDQSLVRSLVGIGIFIGISTTLFHVVQNAINYIWRVRSKPQNNLLQTLKDRTLSFGLLLSIGLIMLITLLLDAGISLLDDYLSATFPTATVILIRSLHLIVSFGVATLIFALIYRFLPDARIKWHVTWIGALITAALFTIGKFIIGALLGSSGLADLYGAAGSIVIVLLWFFYSSIIFYFGAEITQQYGEIYAKDIQPQNHAVRIKITEVSDQ</sequence>
<evidence type="ECO:0000256" key="3">
    <source>
        <dbReference type="ARBA" id="ARBA00022692"/>
    </source>
</evidence>
<proteinExistence type="predicted"/>
<dbReference type="OrthoDB" id="9797028at2"/>
<evidence type="ECO:0000313" key="8">
    <source>
        <dbReference type="Proteomes" id="UP000256779"/>
    </source>
</evidence>
<feature type="transmembrane region" description="Helical" evidence="6">
    <location>
        <begin position="246"/>
        <end position="269"/>
    </location>
</feature>
<dbReference type="PANTHER" id="PTHR30213">
    <property type="entry name" value="INNER MEMBRANE PROTEIN YHJD"/>
    <property type="match status" value="1"/>
</dbReference>
<keyword evidence="3 6" id="KW-0812">Transmembrane</keyword>
<dbReference type="PANTHER" id="PTHR30213:SF1">
    <property type="entry name" value="INNER MEMBRANE PROTEIN YHJD"/>
    <property type="match status" value="1"/>
</dbReference>
<dbReference type="AlphaFoldDB" id="A0A3D9L6U8"/>
<evidence type="ECO:0000256" key="2">
    <source>
        <dbReference type="ARBA" id="ARBA00022475"/>
    </source>
</evidence>
<evidence type="ECO:0000313" key="7">
    <source>
        <dbReference type="EMBL" id="REE02081.1"/>
    </source>
</evidence>
<dbReference type="RefSeq" id="WP_115866618.1">
    <property type="nucleotide sequence ID" value="NZ_QREG01000002.1"/>
</dbReference>
<evidence type="ECO:0000256" key="5">
    <source>
        <dbReference type="ARBA" id="ARBA00023136"/>
    </source>
</evidence>
<organism evidence="7 8">
    <name type="scientific">Marinoscillum furvescens DSM 4134</name>
    <dbReference type="NCBI Taxonomy" id="1122208"/>
    <lineage>
        <taxon>Bacteria</taxon>
        <taxon>Pseudomonadati</taxon>
        <taxon>Bacteroidota</taxon>
        <taxon>Cytophagia</taxon>
        <taxon>Cytophagales</taxon>
        <taxon>Reichenbachiellaceae</taxon>
        <taxon>Marinoscillum</taxon>
    </lineage>
</organism>
<protein>
    <submittedName>
        <fullName evidence="7">Membrane protein</fullName>
    </submittedName>
</protein>
<keyword evidence="5 6" id="KW-0472">Membrane</keyword>
<keyword evidence="2" id="KW-1003">Cell membrane</keyword>
<feature type="transmembrane region" description="Helical" evidence="6">
    <location>
        <begin position="144"/>
        <end position="167"/>
    </location>
</feature>
<feature type="transmembrane region" description="Helical" evidence="6">
    <location>
        <begin position="179"/>
        <end position="203"/>
    </location>
</feature>
<gene>
    <name evidence="7" type="ORF">C7460_102101</name>
</gene>
<feature type="transmembrane region" description="Helical" evidence="6">
    <location>
        <begin position="215"/>
        <end position="234"/>
    </location>
</feature>
<comment type="caution">
    <text evidence="7">The sequence shown here is derived from an EMBL/GenBank/DDBJ whole genome shotgun (WGS) entry which is preliminary data.</text>
</comment>
<feature type="transmembrane region" description="Helical" evidence="6">
    <location>
        <begin position="31"/>
        <end position="54"/>
    </location>
</feature>
<dbReference type="PIRSF" id="PIRSF035875">
    <property type="entry name" value="RNase_BN"/>
    <property type="match status" value="1"/>
</dbReference>
<evidence type="ECO:0000256" key="1">
    <source>
        <dbReference type="ARBA" id="ARBA00004651"/>
    </source>
</evidence>
<dbReference type="InterPro" id="IPR017039">
    <property type="entry name" value="Virul_fac_BrkB"/>
</dbReference>
<comment type="subcellular location">
    <subcellularLocation>
        <location evidence="1">Cell membrane</location>
        <topology evidence="1">Multi-pass membrane protein</topology>
    </subcellularLocation>
</comment>
<evidence type="ECO:0000256" key="6">
    <source>
        <dbReference type="SAM" id="Phobius"/>
    </source>
</evidence>
<accession>A0A3D9L6U8</accession>
<reference evidence="7 8" key="1">
    <citation type="submission" date="2018-07" db="EMBL/GenBank/DDBJ databases">
        <title>Genomic Encyclopedia of Type Strains, Phase IV (KMG-IV): sequencing the most valuable type-strain genomes for metagenomic binning, comparative biology and taxonomic classification.</title>
        <authorList>
            <person name="Goeker M."/>
        </authorList>
    </citation>
    <scope>NUCLEOTIDE SEQUENCE [LARGE SCALE GENOMIC DNA]</scope>
    <source>
        <strain evidence="7 8">DSM 4134</strain>
    </source>
</reference>
<dbReference type="Proteomes" id="UP000256779">
    <property type="component" value="Unassembled WGS sequence"/>
</dbReference>
<evidence type="ECO:0000256" key="4">
    <source>
        <dbReference type="ARBA" id="ARBA00022989"/>
    </source>
</evidence>
<dbReference type="Pfam" id="PF03631">
    <property type="entry name" value="Virul_fac_BrkB"/>
    <property type="match status" value="1"/>
</dbReference>